<dbReference type="AlphaFoldDB" id="A0A2A8IXV8"/>
<protein>
    <submittedName>
        <fullName evidence="1">Uncharacterized protein</fullName>
    </submittedName>
</protein>
<organism evidence="1 2">
    <name type="scientific">Bacillus cereus</name>
    <dbReference type="NCBI Taxonomy" id="1396"/>
    <lineage>
        <taxon>Bacteria</taxon>
        <taxon>Bacillati</taxon>
        <taxon>Bacillota</taxon>
        <taxon>Bacilli</taxon>
        <taxon>Bacillales</taxon>
        <taxon>Bacillaceae</taxon>
        <taxon>Bacillus</taxon>
        <taxon>Bacillus cereus group</taxon>
    </lineage>
</organism>
<dbReference type="EMBL" id="NUMG01000004">
    <property type="protein sequence ID" value="PGU05759.1"/>
    <property type="molecule type" value="Genomic_DNA"/>
</dbReference>
<evidence type="ECO:0000313" key="1">
    <source>
        <dbReference type="EMBL" id="PGU05759.1"/>
    </source>
</evidence>
<dbReference type="RefSeq" id="WP_098252995.1">
    <property type="nucleotide sequence ID" value="NZ_NTYD01000021.1"/>
</dbReference>
<dbReference type="Proteomes" id="UP000225766">
    <property type="component" value="Unassembled WGS sequence"/>
</dbReference>
<evidence type="ECO:0000313" key="2">
    <source>
        <dbReference type="Proteomes" id="UP000225766"/>
    </source>
</evidence>
<comment type="caution">
    <text evidence="1">The sequence shown here is derived from an EMBL/GenBank/DDBJ whole genome shotgun (WGS) entry which is preliminary data.</text>
</comment>
<accession>A0A2A8IXV8</accession>
<proteinExistence type="predicted"/>
<name>A0A2A8IXV8_BACCE</name>
<gene>
    <name evidence="1" type="ORF">COD19_05970</name>
</gene>
<sequence>MTNAVEVAKQTVENYEGKRIELQNKLVELDTDIRRLNKEIEADFQSIVMNGGIQNEKLRTELSAVQGTREQVLIMLGNMDNLLQGALEGMRGQVEADRDKVFAEIRKQEEALADEIKTAKLNYLQSLVKQHELIMDASGELGAFRDIETRLGIRPIDMRTRRLVDFDMAQSYYKGFHPIVTVEDVRKAYFGELEYHAEQYAEQK</sequence>
<reference evidence="1 2" key="1">
    <citation type="submission" date="2017-09" db="EMBL/GenBank/DDBJ databases">
        <title>Large-scale bioinformatics analysis of Bacillus genomes uncovers conserved roles of natural products in bacterial physiology.</title>
        <authorList>
            <consortium name="Agbiome Team Llc"/>
            <person name="Bleich R.M."/>
            <person name="Grubbs K.J."/>
            <person name="Santa Maria K.C."/>
            <person name="Allen S.E."/>
            <person name="Farag S."/>
            <person name="Shank E.A."/>
            <person name="Bowers A."/>
        </authorList>
    </citation>
    <scope>NUCLEOTIDE SEQUENCE [LARGE SCALE GENOMIC DNA]</scope>
    <source>
        <strain evidence="1 2">AFS040105</strain>
    </source>
</reference>